<evidence type="ECO:0000313" key="2">
    <source>
        <dbReference type="EMBL" id="RZS30604.1"/>
    </source>
</evidence>
<name>A0A4Q7KCM7_9PSEU</name>
<feature type="compositionally biased region" description="Low complexity" evidence="1">
    <location>
        <begin position="28"/>
        <end position="44"/>
    </location>
</feature>
<protein>
    <submittedName>
        <fullName evidence="2">Uncharacterized protein</fullName>
    </submittedName>
</protein>
<dbReference type="Proteomes" id="UP000294257">
    <property type="component" value="Unassembled WGS sequence"/>
</dbReference>
<accession>A0A4Q7KCM7</accession>
<evidence type="ECO:0000256" key="1">
    <source>
        <dbReference type="SAM" id="MobiDB-lite"/>
    </source>
</evidence>
<feature type="compositionally biased region" description="Pro residues" evidence="1">
    <location>
        <begin position="45"/>
        <end position="66"/>
    </location>
</feature>
<dbReference type="AlphaFoldDB" id="A0A4Q7KCM7"/>
<keyword evidence="3" id="KW-1185">Reference proteome</keyword>
<gene>
    <name evidence="2" type="ORF">EV193_116125</name>
</gene>
<dbReference type="EMBL" id="SGWQ01000016">
    <property type="protein sequence ID" value="RZS30604.1"/>
    <property type="molecule type" value="Genomic_DNA"/>
</dbReference>
<feature type="region of interest" description="Disordered" evidence="1">
    <location>
        <begin position="18"/>
        <end position="93"/>
    </location>
</feature>
<reference evidence="2 3" key="1">
    <citation type="submission" date="2019-02" db="EMBL/GenBank/DDBJ databases">
        <title>Genomic Encyclopedia of Type Strains, Phase IV (KMG-IV): sequencing the most valuable type-strain genomes for metagenomic binning, comparative biology and taxonomic classification.</title>
        <authorList>
            <person name="Goeker M."/>
        </authorList>
    </citation>
    <scope>NUCLEOTIDE SEQUENCE [LARGE SCALE GENOMIC DNA]</scope>
    <source>
        <strain evidence="2 3">DSM 101727</strain>
    </source>
</reference>
<sequence>MPAGVVAALVLLTACGDRPELARPGEESSAPPSASQTPPSTSTPAPIPPTSPPPSQTQPQQPPSGPPVTRTPDGHVVPPGVRALPREQVDTSTLPGYYTERQVWVFDDGRSLQVFAMASTPCAGVRGRATESGNTVRVVLESLSAPQGGTDVCAQVIEPKPVVVRLQAPLGDRVVSLQIPD</sequence>
<organism evidence="2 3">
    <name type="scientific">Herbihabitans rhizosphaerae</name>
    <dbReference type="NCBI Taxonomy" id="1872711"/>
    <lineage>
        <taxon>Bacteria</taxon>
        <taxon>Bacillati</taxon>
        <taxon>Actinomycetota</taxon>
        <taxon>Actinomycetes</taxon>
        <taxon>Pseudonocardiales</taxon>
        <taxon>Pseudonocardiaceae</taxon>
        <taxon>Herbihabitans</taxon>
    </lineage>
</organism>
<comment type="caution">
    <text evidence="2">The sequence shown here is derived from an EMBL/GenBank/DDBJ whole genome shotgun (WGS) entry which is preliminary data.</text>
</comment>
<evidence type="ECO:0000313" key="3">
    <source>
        <dbReference type="Proteomes" id="UP000294257"/>
    </source>
</evidence>
<proteinExistence type="predicted"/>